<evidence type="ECO:0000313" key="2">
    <source>
        <dbReference type="EMBL" id="KAK8773100.1"/>
    </source>
</evidence>
<sequence>MQHQHLPKVHAFYSTPSCYLRSLLETNEAWSELDEDLFPYTDGVPGSGPEDAPPAAGLLDGILQHRARLQAHREEGQRSPAGLQAARRLGIRPQQGHPGLP</sequence>
<dbReference type="GO" id="GO:0004559">
    <property type="term" value="F:alpha-mannosidase activity"/>
    <property type="evidence" value="ECO:0007669"/>
    <property type="project" value="InterPro"/>
</dbReference>
<name>A0AAQ4EEK2_AMBAM</name>
<dbReference type="InterPro" id="IPR037094">
    <property type="entry name" value="Glyco_hydro_38_cen_sf"/>
</dbReference>
<evidence type="ECO:0000313" key="3">
    <source>
        <dbReference type="Proteomes" id="UP001321473"/>
    </source>
</evidence>
<gene>
    <name evidence="2" type="ORF">V5799_012345</name>
</gene>
<evidence type="ECO:0000256" key="1">
    <source>
        <dbReference type="SAM" id="MobiDB-lite"/>
    </source>
</evidence>
<dbReference type="GO" id="GO:0006013">
    <property type="term" value="P:mannose metabolic process"/>
    <property type="evidence" value="ECO:0007669"/>
    <property type="project" value="InterPro"/>
</dbReference>
<keyword evidence="3" id="KW-1185">Reference proteome</keyword>
<protein>
    <submittedName>
        <fullName evidence="2">Uncharacterized protein</fullName>
    </submittedName>
</protein>
<dbReference type="AlphaFoldDB" id="A0AAQ4EEK2"/>
<proteinExistence type="predicted"/>
<comment type="caution">
    <text evidence="2">The sequence shown here is derived from an EMBL/GenBank/DDBJ whole genome shotgun (WGS) entry which is preliminary data.</text>
</comment>
<dbReference type="Proteomes" id="UP001321473">
    <property type="component" value="Unassembled WGS sequence"/>
</dbReference>
<dbReference type="Gene3D" id="1.20.1270.50">
    <property type="entry name" value="Glycoside hydrolase family 38, central domain"/>
    <property type="match status" value="1"/>
</dbReference>
<accession>A0AAQ4EEK2</accession>
<dbReference type="InterPro" id="IPR011330">
    <property type="entry name" value="Glyco_hydro/deAcase_b/a-brl"/>
</dbReference>
<organism evidence="2 3">
    <name type="scientific">Amblyomma americanum</name>
    <name type="common">Lone star tick</name>
    <dbReference type="NCBI Taxonomy" id="6943"/>
    <lineage>
        <taxon>Eukaryota</taxon>
        <taxon>Metazoa</taxon>
        <taxon>Ecdysozoa</taxon>
        <taxon>Arthropoda</taxon>
        <taxon>Chelicerata</taxon>
        <taxon>Arachnida</taxon>
        <taxon>Acari</taxon>
        <taxon>Parasitiformes</taxon>
        <taxon>Ixodida</taxon>
        <taxon>Ixodoidea</taxon>
        <taxon>Ixodidae</taxon>
        <taxon>Amblyomminae</taxon>
        <taxon>Amblyomma</taxon>
    </lineage>
</organism>
<dbReference type="SUPFAM" id="SSF88713">
    <property type="entry name" value="Glycoside hydrolase/deacetylase"/>
    <property type="match status" value="1"/>
</dbReference>
<feature type="region of interest" description="Disordered" evidence="1">
    <location>
        <begin position="66"/>
        <end position="101"/>
    </location>
</feature>
<dbReference type="EMBL" id="JARKHS020017332">
    <property type="protein sequence ID" value="KAK8773100.1"/>
    <property type="molecule type" value="Genomic_DNA"/>
</dbReference>
<reference evidence="2 3" key="1">
    <citation type="journal article" date="2023" name="Arcadia Sci">
        <title>De novo assembly of a long-read Amblyomma americanum tick genome.</title>
        <authorList>
            <person name="Chou S."/>
            <person name="Poskanzer K.E."/>
            <person name="Rollins M."/>
            <person name="Thuy-Boun P.S."/>
        </authorList>
    </citation>
    <scope>NUCLEOTIDE SEQUENCE [LARGE SCALE GENOMIC DNA]</scope>
    <source>
        <strain evidence="2">F_SG_1</strain>
        <tissue evidence="2">Salivary glands</tissue>
    </source>
</reference>